<dbReference type="EMBL" id="AM904731">
    <property type="protein sequence ID" value="CAP17698.1"/>
    <property type="molecule type" value="Genomic_DNA"/>
</dbReference>
<dbReference type="NCBIfam" id="NF047346">
    <property type="entry name" value="SCCmet_ssDNA"/>
    <property type="match status" value="1"/>
</dbReference>
<proteinExistence type="predicted"/>
<name>B1GVE6_STAPS</name>
<dbReference type="AlphaFoldDB" id="B1GVE6"/>
<dbReference type="Pfam" id="PF07205">
    <property type="entry name" value="DUF1413"/>
    <property type="match status" value="1"/>
</dbReference>
<evidence type="ECO:0008006" key="2">
    <source>
        <dbReference type="Google" id="ProtNLM"/>
    </source>
</evidence>
<protein>
    <recommendedName>
        <fullName evidence="2">DUF1413 domain-containing protein</fullName>
    </recommendedName>
</protein>
<reference evidence="1" key="1">
    <citation type="journal article" date="2008" name="J. Clin. Microbiol.">
        <title>Characterization of new staphylococcal cassette chromosome mec (SCCmec) and topoisomerase genes in fluoroquinolone- and methicillin-resistant Staphylococcus pseudintermedius.</title>
        <authorList>
            <person name="Descloux S."/>
            <person name="Rossano A."/>
            <person name="Perreten V."/>
        </authorList>
    </citation>
    <scope>NUCLEOTIDE SEQUENCE</scope>
    <source>
        <strain evidence="1">KM241</strain>
    </source>
</reference>
<evidence type="ECO:0000313" key="1">
    <source>
        <dbReference type="EMBL" id="CAP17698.1"/>
    </source>
</evidence>
<accession>B1GVE6</accession>
<sequence>MILFSFDLIRLRNINVPTNKKGDVTLMEKTKEFYLLKKRATGVAFNLPVGTQFTFHDLNMKAHVICSTKVQQDVGRWFAYFVKHAPRVPFVIIGKDSNGHLIYRKVGPNPHHNNNYQKGSGF</sequence>
<dbReference type="InterPro" id="IPR010813">
    <property type="entry name" value="DUF1413"/>
</dbReference>
<organism evidence="1">
    <name type="scientific">Staphylococcus pseudintermedius</name>
    <dbReference type="NCBI Taxonomy" id="283734"/>
    <lineage>
        <taxon>Bacteria</taxon>
        <taxon>Bacillati</taxon>
        <taxon>Bacillota</taxon>
        <taxon>Bacilli</taxon>
        <taxon>Bacillales</taxon>
        <taxon>Staphylococcaceae</taxon>
        <taxon>Staphylococcus</taxon>
        <taxon>Staphylococcus intermedius group</taxon>
    </lineage>
</organism>